<dbReference type="Proteomes" id="UP000230189">
    <property type="component" value="Segment"/>
</dbReference>
<gene>
    <name evidence="1" type="ORF">SEA_AARONOCOLUS_60</name>
</gene>
<accession>A0A0K1Y8N1</accession>
<sequence>MAAVEVKNVRQFVEATQELVALVPGGARRDRAFDLLEGMVGWVERETLARIGVTVVKESPSE</sequence>
<proteinExistence type="predicted"/>
<dbReference type="EMBL" id="KT124227">
    <property type="protein sequence ID" value="AKY03442.1"/>
    <property type="molecule type" value="Genomic_DNA"/>
</dbReference>
<keyword evidence="2" id="KW-1185">Reference proteome</keyword>
<name>A0A0K1Y8N1_9CAUD</name>
<reference evidence="1 2" key="1">
    <citation type="submission" date="2015-06" db="EMBL/GenBank/DDBJ databases">
        <authorList>
            <person name="Bond A.M."/>
            <person name="Lara A."/>
            <person name="Barnett S.E."/>
            <person name="Bhuiyan S."/>
            <person name="Layton S.R."/>
            <person name="Donegan-Quick R."/>
            <person name="Benjamin R.C."/>
            <person name="Hughes L.E."/>
            <person name="Bradley K.W."/>
            <person name="Asai D.J."/>
            <person name="Bowman C.A."/>
            <person name="Russell D.A."/>
            <person name="Pope W.H."/>
            <person name="Jacobs-Sera D."/>
            <person name="Hendrix R.W."/>
            <person name="Hatfull G.F."/>
        </authorList>
    </citation>
    <scope>NUCLEOTIDE SEQUENCE [LARGE SCALE GENOMIC DNA]</scope>
</reference>
<evidence type="ECO:0000313" key="1">
    <source>
        <dbReference type="EMBL" id="AKY03442.1"/>
    </source>
</evidence>
<protein>
    <submittedName>
        <fullName evidence="1">Uncharacterized protein</fullName>
    </submittedName>
</protein>
<evidence type="ECO:0000313" key="2">
    <source>
        <dbReference type="Proteomes" id="UP000230189"/>
    </source>
</evidence>
<organism evidence="1 2">
    <name type="scientific">Streptomyces phage Aaronocolus</name>
    <dbReference type="NCBI Taxonomy" id="1690426"/>
    <lineage>
        <taxon>Viruses</taxon>
        <taxon>Duplodnaviria</taxon>
        <taxon>Heunggongvirae</taxon>
        <taxon>Uroviricota</taxon>
        <taxon>Caudoviricetes</taxon>
        <taxon>Arquatrovirinae</taxon>
        <taxon>Likavirus</taxon>
        <taxon>Likavirus aaronocolus</taxon>
    </lineage>
</organism>